<protein>
    <recommendedName>
        <fullName evidence="4">YcxB-like protein</fullName>
    </recommendedName>
</protein>
<feature type="transmembrane region" description="Helical" evidence="1">
    <location>
        <begin position="64"/>
        <end position="82"/>
    </location>
</feature>
<comment type="caution">
    <text evidence="2">The sequence shown here is derived from an EMBL/GenBank/DDBJ whole genome shotgun (WGS) entry which is preliminary data.</text>
</comment>
<proteinExistence type="predicted"/>
<gene>
    <name evidence="2" type="ORF">BCF33_2500</name>
</gene>
<accession>A0A2T0X3W0</accession>
<evidence type="ECO:0000313" key="3">
    <source>
        <dbReference type="Proteomes" id="UP000238801"/>
    </source>
</evidence>
<keyword evidence="3" id="KW-1185">Reference proteome</keyword>
<dbReference type="RefSeq" id="WP_106161196.1">
    <property type="nucleotide sequence ID" value="NZ_PVTT01000002.1"/>
</dbReference>
<name>A0A2T0X3W0_9RHOB</name>
<evidence type="ECO:0000256" key="1">
    <source>
        <dbReference type="SAM" id="Phobius"/>
    </source>
</evidence>
<feature type="transmembrane region" description="Helical" evidence="1">
    <location>
        <begin position="34"/>
        <end position="52"/>
    </location>
</feature>
<organism evidence="2 3">
    <name type="scientific">Hasllibacter halocynthiae</name>
    <dbReference type="NCBI Taxonomy" id="595589"/>
    <lineage>
        <taxon>Bacteria</taxon>
        <taxon>Pseudomonadati</taxon>
        <taxon>Pseudomonadota</taxon>
        <taxon>Alphaproteobacteria</taxon>
        <taxon>Rhodobacterales</taxon>
        <taxon>Roseobacteraceae</taxon>
        <taxon>Hasllibacter</taxon>
    </lineage>
</organism>
<sequence>MDEAVEDRFQTPRGDLHAAMVVAGRQASDRRLHAIFLLAVPLSVLALAGAVGMGSRLGSDDMPLWSILAVALLCCVPLWRVVAPPGRVMAGRLVRTPRLAREQGFRADPRVMEVASGGSLFRAGWDAVDGVILTRRILAISSGGVVLWVPRRVLADPVTARDWLLRWWRA</sequence>
<dbReference type="AlphaFoldDB" id="A0A2T0X3W0"/>
<evidence type="ECO:0000313" key="2">
    <source>
        <dbReference type="EMBL" id="PRY93620.1"/>
    </source>
</evidence>
<keyword evidence="1" id="KW-0812">Transmembrane</keyword>
<evidence type="ECO:0008006" key="4">
    <source>
        <dbReference type="Google" id="ProtNLM"/>
    </source>
</evidence>
<dbReference type="Proteomes" id="UP000238801">
    <property type="component" value="Unassembled WGS sequence"/>
</dbReference>
<dbReference type="EMBL" id="PVTT01000002">
    <property type="protein sequence ID" value="PRY93620.1"/>
    <property type="molecule type" value="Genomic_DNA"/>
</dbReference>
<keyword evidence="1" id="KW-1133">Transmembrane helix</keyword>
<reference evidence="2 3" key="1">
    <citation type="submission" date="2018-03" db="EMBL/GenBank/DDBJ databases">
        <title>Genomic Encyclopedia of Archaeal and Bacterial Type Strains, Phase II (KMG-II): from individual species to whole genera.</title>
        <authorList>
            <person name="Goeker M."/>
        </authorList>
    </citation>
    <scope>NUCLEOTIDE SEQUENCE [LARGE SCALE GENOMIC DNA]</scope>
    <source>
        <strain evidence="2 3">DSM 29318</strain>
    </source>
</reference>
<keyword evidence="1" id="KW-0472">Membrane</keyword>